<gene>
    <name evidence="7" type="ORF">UFOPK3837_00904</name>
</gene>
<comment type="catalytic activity">
    <reaction evidence="1">
        <text>Cleavage of hydrophobic, N-terminal signal or leader sequences from secreted and periplasmic proteins.</text>
        <dbReference type="EC" id="3.4.21.89"/>
    </reaction>
</comment>
<sequence length="250" mass="27956">MTESGHTKRPRALRETDNRVILRWRKAKKNVFVAFILDVFVIVGSALLLSLIIKTFLLRSFFIPSGSMLETLQINDRIVVNELVPTLIPVQRGEIVVFKDPGGWLTPVNMTKKTDFWTDTVDEVLGVFGITAPDSAQHLVKRVIGIPGDHVVCDGGKITINGVPVTEPYLPKGTAPSQKKFDVLVPKGSYWVMGDNRSNSEDSRYHGDLPSKGFVAQKFIVGQAFVITWPQKHWTWLGGYPDVFKNVPNK</sequence>
<evidence type="ECO:0000256" key="1">
    <source>
        <dbReference type="ARBA" id="ARBA00000677"/>
    </source>
</evidence>
<comment type="similarity">
    <text evidence="2">Belongs to the peptidase S26 family.</text>
</comment>
<dbReference type="GO" id="GO:0006465">
    <property type="term" value="P:signal peptide processing"/>
    <property type="evidence" value="ECO:0007669"/>
    <property type="project" value="InterPro"/>
</dbReference>
<evidence type="ECO:0000256" key="5">
    <source>
        <dbReference type="SAM" id="Phobius"/>
    </source>
</evidence>
<evidence type="ECO:0000256" key="4">
    <source>
        <dbReference type="ARBA" id="ARBA00022801"/>
    </source>
</evidence>
<dbReference type="SUPFAM" id="SSF51306">
    <property type="entry name" value="LexA/Signal peptidase"/>
    <property type="match status" value="1"/>
</dbReference>
<evidence type="ECO:0000256" key="2">
    <source>
        <dbReference type="ARBA" id="ARBA00009370"/>
    </source>
</evidence>
<dbReference type="CDD" id="cd06530">
    <property type="entry name" value="S26_SPase_I"/>
    <property type="match status" value="1"/>
</dbReference>
<keyword evidence="5" id="KW-0472">Membrane</keyword>
<accession>A0A6J7KVN8</accession>
<dbReference type="GO" id="GO:0016020">
    <property type="term" value="C:membrane"/>
    <property type="evidence" value="ECO:0007669"/>
    <property type="project" value="InterPro"/>
</dbReference>
<dbReference type="InterPro" id="IPR000223">
    <property type="entry name" value="Pept_S26A_signal_pept_1"/>
</dbReference>
<evidence type="ECO:0000256" key="3">
    <source>
        <dbReference type="ARBA" id="ARBA00013208"/>
    </source>
</evidence>
<dbReference type="InterPro" id="IPR019533">
    <property type="entry name" value="Peptidase_S26"/>
</dbReference>
<proteinExistence type="inferred from homology"/>
<evidence type="ECO:0000313" key="7">
    <source>
        <dbReference type="EMBL" id="CAB4958439.1"/>
    </source>
</evidence>
<feature type="domain" description="Peptidase S26" evidence="6">
    <location>
        <begin position="38"/>
        <end position="229"/>
    </location>
</feature>
<protein>
    <recommendedName>
        <fullName evidence="3">signal peptidase I</fullName>
        <ecNumber evidence="3">3.4.21.89</ecNumber>
    </recommendedName>
</protein>
<dbReference type="GO" id="GO:0004252">
    <property type="term" value="F:serine-type endopeptidase activity"/>
    <property type="evidence" value="ECO:0007669"/>
    <property type="project" value="InterPro"/>
</dbReference>
<dbReference type="EC" id="3.4.21.89" evidence="3"/>
<dbReference type="Gene3D" id="2.10.109.10">
    <property type="entry name" value="Umud Fragment, subunit A"/>
    <property type="match status" value="1"/>
</dbReference>
<dbReference type="PANTHER" id="PTHR43390:SF1">
    <property type="entry name" value="CHLOROPLAST PROCESSING PEPTIDASE"/>
    <property type="match status" value="1"/>
</dbReference>
<dbReference type="PANTHER" id="PTHR43390">
    <property type="entry name" value="SIGNAL PEPTIDASE I"/>
    <property type="match status" value="1"/>
</dbReference>
<dbReference type="InterPro" id="IPR019758">
    <property type="entry name" value="Pept_S26A_signal_pept_1_CS"/>
</dbReference>
<dbReference type="NCBIfam" id="TIGR02227">
    <property type="entry name" value="sigpep_I_bact"/>
    <property type="match status" value="1"/>
</dbReference>
<dbReference type="GO" id="GO:0009003">
    <property type="term" value="F:signal peptidase activity"/>
    <property type="evidence" value="ECO:0007669"/>
    <property type="project" value="UniProtKB-EC"/>
</dbReference>
<keyword evidence="5" id="KW-1133">Transmembrane helix</keyword>
<dbReference type="AlphaFoldDB" id="A0A6J7KVN8"/>
<keyword evidence="5" id="KW-0812">Transmembrane</keyword>
<dbReference type="PRINTS" id="PR00727">
    <property type="entry name" value="LEADERPTASE"/>
</dbReference>
<dbReference type="EMBL" id="CAFBNO010000046">
    <property type="protein sequence ID" value="CAB4958439.1"/>
    <property type="molecule type" value="Genomic_DNA"/>
</dbReference>
<organism evidence="7">
    <name type="scientific">freshwater metagenome</name>
    <dbReference type="NCBI Taxonomy" id="449393"/>
    <lineage>
        <taxon>unclassified sequences</taxon>
        <taxon>metagenomes</taxon>
        <taxon>ecological metagenomes</taxon>
    </lineage>
</organism>
<evidence type="ECO:0000259" key="6">
    <source>
        <dbReference type="Pfam" id="PF10502"/>
    </source>
</evidence>
<feature type="transmembrane region" description="Helical" evidence="5">
    <location>
        <begin position="31"/>
        <end position="53"/>
    </location>
</feature>
<reference evidence="7" key="1">
    <citation type="submission" date="2020-05" db="EMBL/GenBank/DDBJ databases">
        <authorList>
            <person name="Chiriac C."/>
            <person name="Salcher M."/>
            <person name="Ghai R."/>
            <person name="Kavagutti S V."/>
        </authorList>
    </citation>
    <scope>NUCLEOTIDE SEQUENCE</scope>
</reference>
<keyword evidence="4" id="KW-0378">Hydrolase</keyword>
<dbReference type="Pfam" id="PF10502">
    <property type="entry name" value="Peptidase_S26"/>
    <property type="match status" value="1"/>
</dbReference>
<name>A0A6J7KVN8_9ZZZZ</name>
<dbReference type="PROSITE" id="PS00761">
    <property type="entry name" value="SPASE_I_3"/>
    <property type="match status" value="1"/>
</dbReference>
<dbReference type="InterPro" id="IPR036286">
    <property type="entry name" value="LexA/Signal_pep-like_sf"/>
</dbReference>